<keyword evidence="8" id="KW-1185">Reference proteome</keyword>
<keyword evidence="3" id="KW-0731">Sigma factor</keyword>
<dbReference type="Pfam" id="PF07638">
    <property type="entry name" value="Sigma70_ECF"/>
    <property type="match status" value="1"/>
</dbReference>
<evidence type="ECO:0000256" key="4">
    <source>
        <dbReference type="ARBA" id="ARBA00023125"/>
    </source>
</evidence>
<gene>
    <name evidence="7" type="ORF">ACFO6Q_14255</name>
</gene>
<dbReference type="InterPro" id="IPR039425">
    <property type="entry name" value="RNA_pol_sigma-70-like"/>
</dbReference>
<evidence type="ECO:0000256" key="2">
    <source>
        <dbReference type="ARBA" id="ARBA00023015"/>
    </source>
</evidence>
<feature type="domain" description="RNA polymerase sigma-70 ECF-like HTH" evidence="6">
    <location>
        <begin position="6"/>
        <end position="167"/>
    </location>
</feature>
<dbReference type="EMBL" id="JBHSHD010000010">
    <property type="protein sequence ID" value="MFC4821492.1"/>
    <property type="molecule type" value="Genomic_DNA"/>
</dbReference>
<evidence type="ECO:0000256" key="5">
    <source>
        <dbReference type="ARBA" id="ARBA00023163"/>
    </source>
</evidence>
<name>A0ABV9QWN7_9GAMM</name>
<dbReference type="NCBIfam" id="TIGR02937">
    <property type="entry name" value="sigma70-ECF"/>
    <property type="match status" value="1"/>
</dbReference>
<evidence type="ECO:0000256" key="3">
    <source>
        <dbReference type="ARBA" id="ARBA00023082"/>
    </source>
</evidence>
<dbReference type="SUPFAM" id="SSF88659">
    <property type="entry name" value="Sigma3 and sigma4 domains of RNA polymerase sigma factors"/>
    <property type="match status" value="1"/>
</dbReference>
<keyword evidence="4" id="KW-0238">DNA-binding</keyword>
<dbReference type="InterPro" id="IPR013325">
    <property type="entry name" value="RNA_pol_sigma_r2"/>
</dbReference>
<dbReference type="InterPro" id="IPR053812">
    <property type="entry name" value="HTH_Sigma70_ECF-like"/>
</dbReference>
<reference evidence="8" key="1">
    <citation type="journal article" date="2019" name="Int. J. Syst. Evol. Microbiol.">
        <title>The Global Catalogue of Microorganisms (GCM) 10K type strain sequencing project: providing services to taxonomists for standard genome sequencing and annotation.</title>
        <authorList>
            <consortium name="The Broad Institute Genomics Platform"/>
            <consortium name="The Broad Institute Genome Sequencing Center for Infectious Disease"/>
            <person name="Wu L."/>
            <person name="Ma J."/>
        </authorList>
    </citation>
    <scope>NUCLEOTIDE SEQUENCE [LARGE SCALE GENOMIC DNA]</scope>
    <source>
        <strain evidence="8">CCUG 30340</strain>
    </source>
</reference>
<dbReference type="PANTHER" id="PTHR43133">
    <property type="entry name" value="RNA POLYMERASE ECF-TYPE SIGMA FACTO"/>
    <property type="match status" value="1"/>
</dbReference>
<dbReference type="SUPFAM" id="SSF88946">
    <property type="entry name" value="Sigma2 domain of RNA polymerase sigma factors"/>
    <property type="match status" value="1"/>
</dbReference>
<evidence type="ECO:0000313" key="7">
    <source>
        <dbReference type="EMBL" id="MFC4821492.1"/>
    </source>
</evidence>
<dbReference type="PANTHER" id="PTHR43133:SF8">
    <property type="entry name" value="RNA POLYMERASE SIGMA FACTOR HI_1459-RELATED"/>
    <property type="match status" value="1"/>
</dbReference>
<comment type="similarity">
    <text evidence="1">Belongs to the sigma-70 factor family. ECF subfamily.</text>
</comment>
<evidence type="ECO:0000256" key="1">
    <source>
        <dbReference type="ARBA" id="ARBA00010641"/>
    </source>
</evidence>
<organism evidence="7 8">
    <name type="scientific">Dokdonella ginsengisoli</name>
    <dbReference type="NCBI Taxonomy" id="363846"/>
    <lineage>
        <taxon>Bacteria</taxon>
        <taxon>Pseudomonadati</taxon>
        <taxon>Pseudomonadota</taxon>
        <taxon>Gammaproteobacteria</taxon>
        <taxon>Lysobacterales</taxon>
        <taxon>Rhodanobacteraceae</taxon>
        <taxon>Dokdonella</taxon>
    </lineage>
</organism>
<dbReference type="RefSeq" id="WP_380021769.1">
    <property type="nucleotide sequence ID" value="NZ_JBHSHD010000010.1"/>
</dbReference>
<sequence>MDSANTQDLLDRARDGDTRARDALLRRYQGALTRWAHGRLPSHARDLSETSDLVQLTLLRAVSHLEDFDPRHPGAFTSWLRRIFQNLVLDELRRSKARGGQAPRLELDAGVPAEIVDAVGADSLANYHSALETLPQDLREAVVLSVEFGLSHEELAEAIGAPSANAARMRVSRALAQLAGVLGDE</sequence>
<dbReference type="Gene3D" id="1.10.1740.10">
    <property type="match status" value="1"/>
</dbReference>
<keyword evidence="5" id="KW-0804">Transcription</keyword>
<comment type="caution">
    <text evidence="7">The sequence shown here is derived from an EMBL/GenBank/DDBJ whole genome shotgun (WGS) entry which is preliminary data.</text>
</comment>
<dbReference type="InterPro" id="IPR013324">
    <property type="entry name" value="RNA_pol_sigma_r3/r4-like"/>
</dbReference>
<dbReference type="InterPro" id="IPR036388">
    <property type="entry name" value="WH-like_DNA-bd_sf"/>
</dbReference>
<evidence type="ECO:0000259" key="6">
    <source>
        <dbReference type="Pfam" id="PF07638"/>
    </source>
</evidence>
<protein>
    <submittedName>
        <fullName evidence="7">RNA polymerase sigma factor</fullName>
    </submittedName>
</protein>
<dbReference type="Gene3D" id="1.10.10.10">
    <property type="entry name" value="Winged helix-like DNA-binding domain superfamily/Winged helix DNA-binding domain"/>
    <property type="match status" value="1"/>
</dbReference>
<dbReference type="InterPro" id="IPR014284">
    <property type="entry name" value="RNA_pol_sigma-70_dom"/>
</dbReference>
<proteinExistence type="inferred from homology"/>
<accession>A0ABV9QWN7</accession>
<evidence type="ECO:0000313" key="8">
    <source>
        <dbReference type="Proteomes" id="UP001595886"/>
    </source>
</evidence>
<keyword evidence="2" id="KW-0805">Transcription regulation</keyword>
<dbReference type="Proteomes" id="UP001595886">
    <property type="component" value="Unassembled WGS sequence"/>
</dbReference>